<comment type="caution">
    <text evidence="3">The sequence shown here is derived from an EMBL/GenBank/DDBJ whole genome shotgun (WGS) entry which is preliminary data.</text>
</comment>
<evidence type="ECO:0000256" key="1">
    <source>
        <dbReference type="ARBA" id="ARBA00022737"/>
    </source>
</evidence>
<proteinExistence type="predicted"/>
<accession>A0A9W8JBN3</accession>
<feature type="non-terminal residue" evidence="3">
    <location>
        <position position="1"/>
    </location>
</feature>
<name>A0A9W8JBN3_9AGAR</name>
<feature type="domain" description="NACHT" evidence="2">
    <location>
        <begin position="88"/>
        <end position="259"/>
    </location>
</feature>
<sequence length="445" mass="49278">MSHFHGAHGFTIEGDVTAINAKTYIHHTASSSSSHSIEKLREHTAAGAMHDSAERCDAPKCHPETRVAVQDEIVSWILHGDDEEEPKKVLWITGPAGGGKTAIMGSIADTCHKKGLLACGFFFSSFAGSANRRTKRCLIATLAYQLVQHDALRDVGERILSCVERNPLIFERQLEVQVDQLLLQPLRECRRVPDAPSWPKVIVIDGLDECETEQYNDLVQSPRVAPRTKEADQTEILAALLKAANDPSFPFRIIIASRPEPAIQSFFTGIAHHTTRKIFLDDKYNPDADMSLFLEYKFADIRRRYQLSALWPSNDVKQTLVHNASGQFIYVATAIRFIEGPSAPPHKLLDQVLELRVTDASTNPFALLDALYTHILNSSSNPLLTVRWLHVIFGGFLNSSSGGPLSARFVQLFLESSPGEASYVFRGLNSLVSIPPADDHASPYS</sequence>
<reference evidence="3" key="1">
    <citation type="submission" date="2022-06" db="EMBL/GenBank/DDBJ databases">
        <title>Genome Sequence of Candolleomyces eurysporus.</title>
        <authorList>
            <person name="Buettner E."/>
        </authorList>
    </citation>
    <scope>NUCLEOTIDE SEQUENCE</scope>
    <source>
        <strain evidence="3">VTCC 930004</strain>
    </source>
</reference>
<keyword evidence="4" id="KW-1185">Reference proteome</keyword>
<dbReference type="PANTHER" id="PTHR10039">
    <property type="entry name" value="AMELOGENIN"/>
    <property type="match status" value="1"/>
</dbReference>
<dbReference type="PROSITE" id="PS50837">
    <property type="entry name" value="NACHT"/>
    <property type="match status" value="1"/>
</dbReference>
<dbReference type="EMBL" id="JANBPK010000856">
    <property type="protein sequence ID" value="KAJ2929864.1"/>
    <property type="molecule type" value="Genomic_DNA"/>
</dbReference>
<evidence type="ECO:0000313" key="3">
    <source>
        <dbReference type="EMBL" id="KAJ2929864.1"/>
    </source>
</evidence>
<evidence type="ECO:0000313" key="4">
    <source>
        <dbReference type="Proteomes" id="UP001140091"/>
    </source>
</evidence>
<dbReference type="OrthoDB" id="5967843at2759"/>
<dbReference type="InterPro" id="IPR007111">
    <property type="entry name" value="NACHT_NTPase"/>
</dbReference>
<organism evidence="3 4">
    <name type="scientific">Candolleomyces eurysporus</name>
    <dbReference type="NCBI Taxonomy" id="2828524"/>
    <lineage>
        <taxon>Eukaryota</taxon>
        <taxon>Fungi</taxon>
        <taxon>Dikarya</taxon>
        <taxon>Basidiomycota</taxon>
        <taxon>Agaricomycotina</taxon>
        <taxon>Agaricomycetes</taxon>
        <taxon>Agaricomycetidae</taxon>
        <taxon>Agaricales</taxon>
        <taxon>Agaricineae</taxon>
        <taxon>Psathyrellaceae</taxon>
        <taxon>Candolleomyces</taxon>
    </lineage>
</organism>
<evidence type="ECO:0000259" key="2">
    <source>
        <dbReference type="PROSITE" id="PS50837"/>
    </source>
</evidence>
<dbReference type="Proteomes" id="UP001140091">
    <property type="component" value="Unassembled WGS sequence"/>
</dbReference>
<dbReference type="InterPro" id="IPR056884">
    <property type="entry name" value="NPHP3-like_N"/>
</dbReference>
<dbReference type="AlphaFoldDB" id="A0A9W8JBN3"/>
<keyword evidence="1" id="KW-0677">Repeat</keyword>
<dbReference type="Pfam" id="PF24883">
    <property type="entry name" value="NPHP3_N"/>
    <property type="match status" value="1"/>
</dbReference>
<dbReference type="SUPFAM" id="SSF52540">
    <property type="entry name" value="P-loop containing nucleoside triphosphate hydrolases"/>
    <property type="match status" value="1"/>
</dbReference>
<protein>
    <recommendedName>
        <fullName evidence="2">NACHT domain-containing protein</fullName>
    </recommendedName>
</protein>
<dbReference type="Gene3D" id="3.40.50.300">
    <property type="entry name" value="P-loop containing nucleotide triphosphate hydrolases"/>
    <property type="match status" value="1"/>
</dbReference>
<gene>
    <name evidence="3" type="ORF">H1R20_g7228</name>
</gene>
<dbReference type="InterPro" id="IPR027417">
    <property type="entry name" value="P-loop_NTPase"/>
</dbReference>
<dbReference type="PANTHER" id="PTHR10039:SF14">
    <property type="entry name" value="NACHT DOMAIN-CONTAINING PROTEIN"/>
    <property type="match status" value="1"/>
</dbReference>